<comment type="caution">
    <text evidence="2">The sequence shown here is derived from an EMBL/GenBank/DDBJ whole genome shotgun (WGS) entry which is preliminary data.</text>
</comment>
<dbReference type="InterPro" id="IPR032675">
    <property type="entry name" value="LRR_dom_sf"/>
</dbReference>
<name>A0A644TI47_9ZZZZ</name>
<dbReference type="EMBL" id="VSSQ01000033">
    <property type="protein sequence ID" value="MPL66626.1"/>
    <property type="molecule type" value="Genomic_DNA"/>
</dbReference>
<dbReference type="SUPFAM" id="SSF52058">
    <property type="entry name" value="L domain-like"/>
    <property type="match status" value="1"/>
</dbReference>
<gene>
    <name evidence="2" type="ORF">SDC9_12313</name>
</gene>
<dbReference type="Gene3D" id="3.80.10.10">
    <property type="entry name" value="Ribonuclease Inhibitor"/>
    <property type="match status" value="1"/>
</dbReference>
<reference evidence="2" key="1">
    <citation type="submission" date="2019-08" db="EMBL/GenBank/DDBJ databases">
        <authorList>
            <person name="Kucharzyk K."/>
            <person name="Murdoch R.W."/>
            <person name="Higgins S."/>
            <person name="Loffler F."/>
        </authorList>
    </citation>
    <scope>NUCLEOTIDE SEQUENCE</scope>
</reference>
<sequence>MNSNASSQEVNMNRWIDIIYSDEWRERGYPDNKESIQFMGDSANTKIKIVSGWRETMKTIGADWELLDNDYYLGTDTIRIYGNVKGIDVGNNEFKRVLDFDNNTELTEIYISGSAKWINVSNCIKLRGLYCGGCHLTSIDLSQLTELIYLSIGGNLSLSYLDLSNQKKLKYLYCENTGLTSLDLRGLPDLLDIFCFDTKISTAGYDSIFCALPERSGIGDDYGWFVLYSESFPSSYNTVIATNSQNAISKGWYVLNRNIEIMPPTTGTFDCKSIGTDDVQLDFVEAKVYPNPAIDYLSIETKERVQRFEVYDALGRNVISKIPNQNNFSIDISNLEQGIYILKLQTKEGIGSYKIVKN</sequence>
<dbReference type="Pfam" id="PF18962">
    <property type="entry name" value="Por_Secre_tail"/>
    <property type="match status" value="1"/>
</dbReference>
<feature type="domain" description="Secretion system C-terminal sorting" evidence="1">
    <location>
        <begin position="288"/>
        <end position="354"/>
    </location>
</feature>
<organism evidence="2">
    <name type="scientific">bioreactor metagenome</name>
    <dbReference type="NCBI Taxonomy" id="1076179"/>
    <lineage>
        <taxon>unclassified sequences</taxon>
        <taxon>metagenomes</taxon>
        <taxon>ecological metagenomes</taxon>
    </lineage>
</organism>
<proteinExistence type="predicted"/>
<dbReference type="AlphaFoldDB" id="A0A644TI47"/>
<evidence type="ECO:0000259" key="1">
    <source>
        <dbReference type="Pfam" id="PF18962"/>
    </source>
</evidence>
<dbReference type="InterPro" id="IPR026444">
    <property type="entry name" value="Secre_tail"/>
</dbReference>
<protein>
    <recommendedName>
        <fullName evidence="1">Secretion system C-terminal sorting domain-containing protein</fullName>
    </recommendedName>
</protein>
<dbReference type="NCBIfam" id="TIGR04183">
    <property type="entry name" value="Por_Secre_tail"/>
    <property type="match status" value="1"/>
</dbReference>
<evidence type="ECO:0000313" key="2">
    <source>
        <dbReference type="EMBL" id="MPL66626.1"/>
    </source>
</evidence>
<accession>A0A644TI47</accession>